<dbReference type="OrthoDB" id="7813272at2759"/>
<proteinExistence type="predicted"/>
<dbReference type="Proteomes" id="UP000002282">
    <property type="component" value="Chromosome 2L"/>
</dbReference>
<keyword evidence="1" id="KW-0732">Signal</keyword>
<protein>
    <submittedName>
        <fullName evidence="2">Uncharacterized protein, isoform A</fullName>
    </submittedName>
</protein>
<name>A0A0R1DL80_DROYA</name>
<feature type="signal peptide" evidence="1">
    <location>
        <begin position="1"/>
        <end position="19"/>
    </location>
</feature>
<feature type="chain" id="PRO_5006402649" evidence="1">
    <location>
        <begin position="20"/>
        <end position="85"/>
    </location>
</feature>
<dbReference type="KEGG" id="dya:Dyak_GE28205"/>
<gene>
    <name evidence="2" type="primary">Dyak\GE28205</name>
    <name evidence="2" type="synonym">GE28205</name>
    <name evidence="2" type="ORF">Dyak_GE28205</name>
</gene>
<dbReference type="EMBL" id="CM000157">
    <property type="protein sequence ID" value="KRJ98071.1"/>
    <property type="molecule type" value="Genomic_DNA"/>
</dbReference>
<evidence type="ECO:0000313" key="2">
    <source>
        <dbReference type="EMBL" id="KRJ98071.1"/>
    </source>
</evidence>
<sequence>MEIHLIFVIVSLVLGKTIADDECLSCGWNSDVHCGKVADGSCVFTALNRCQVERIGCRREAKKLKPFTEIVKGRCPKDIKQCAKL</sequence>
<keyword evidence="3" id="KW-1185">Reference proteome</keyword>
<dbReference type="AlphaFoldDB" id="A0A0R1DL80"/>
<accession>A0A0R1DL80</accession>
<reference evidence="2 3" key="2">
    <citation type="journal article" date="2007" name="PLoS Biol.">
        <title>Principles of genome evolution in the Drosophila melanogaster species group.</title>
        <authorList>
            <person name="Ranz J.M."/>
            <person name="Maurin D."/>
            <person name="Chan Y.S."/>
            <person name="von Grotthuss M."/>
            <person name="Hillier L.W."/>
            <person name="Roote J."/>
            <person name="Ashburner M."/>
            <person name="Bergman C.M."/>
        </authorList>
    </citation>
    <scope>NUCLEOTIDE SEQUENCE [LARGE SCALE GENOMIC DNA]</scope>
    <source>
        <strain evidence="3">Tai18E2 / Tucson 14021-0261.01</strain>
    </source>
</reference>
<organism evidence="2 3">
    <name type="scientific">Drosophila yakuba</name>
    <name type="common">Fruit fly</name>
    <dbReference type="NCBI Taxonomy" id="7245"/>
    <lineage>
        <taxon>Eukaryota</taxon>
        <taxon>Metazoa</taxon>
        <taxon>Ecdysozoa</taxon>
        <taxon>Arthropoda</taxon>
        <taxon>Hexapoda</taxon>
        <taxon>Insecta</taxon>
        <taxon>Pterygota</taxon>
        <taxon>Neoptera</taxon>
        <taxon>Endopterygota</taxon>
        <taxon>Diptera</taxon>
        <taxon>Brachycera</taxon>
        <taxon>Muscomorpha</taxon>
        <taxon>Ephydroidea</taxon>
        <taxon>Drosophilidae</taxon>
        <taxon>Drosophila</taxon>
        <taxon>Sophophora</taxon>
    </lineage>
</organism>
<reference evidence="2 3" key="1">
    <citation type="journal article" date="2007" name="Nature">
        <title>Evolution of genes and genomes on the Drosophila phylogeny.</title>
        <authorList>
            <consortium name="Drosophila 12 Genomes Consortium"/>
            <person name="Clark A.G."/>
            <person name="Eisen M.B."/>
            <person name="Smith D.R."/>
            <person name="Bergman C.M."/>
            <person name="Oliver B."/>
            <person name="Markow T.A."/>
            <person name="Kaufman T.C."/>
            <person name="Kellis M."/>
            <person name="Gelbart W."/>
            <person name="Iyer V.N."/>
            <person name="Pollard D.A."/>
            <person name="Sackton T.B."/>
            <person name="Larracuente A.M."/>
            <person name="Singh N.D."/>
            <person name="Abad J.P."/>
            <person name="Abt D.N."/>
            <person name="Adryan B."/>
            <person name="Aguade M."/>
            <person name="Akashi H."/>
            <person name="Anderson W.W."/>
            <person name="Aquadro C.F."/>
            <person name="Ardell D.H."/>
            <person name="Arguello R."/>
            <person name="Artieri C.G."/>
            <person name="Barbash D.A."/>
            <person name="Barker D."/>
            <person name="Barsanti P."/>
            <person name="Batterham P."/>
            <person name="Batzoglou S."/>
            <person name="Begun D."/>
            <person name="Bhutkar A."/>
            <person name="Blanco E."/>
            <person name="Bosak S.A."/>
            <person name="Bradley R.K."/>
            <person name="Brand A.D."/>
            <person name="Brent M.R."/>
            <person name="Brooks A.N."/>
            <person name="Brown R.H."/>
            <person name="Butlin R.K."/>
            <person name="Caggese C."/>
            <person name="Calvi B.R."/>
            <person name="Bernardo de Carvalho A."/>
            <person name="Caspi A."/>
            <person name="Castrezana S."/>
            <person name="Celniker S.E."/>
            <person name="Chang J.L."/>
            <person name="Chapple C."/>
            <person name="Chatterji S."/>
            <person name="Chinwalla A."/>
            <person name="Civetta A."/>
            <person name="Clifton S.W."/>
            <person name="Comeron J.M."/>
            <person name="Costello J.C."/>
            <person name="Coyne J.A."/>
            <person name="Daub J."/>
            <person name="David R.G."/>
            <person name="Delcher A.L."/>
            <person name="Delehaunty K."/>
            <person name="Do C.B."/>
            <person name="Ebling H."/>
            <person name="Edwards K."/>
            <person name="Eickbush T."/>
            <person name="Evans J.D."/>
            <person name="Filipski A."/>
            <person name="Findeiss S."/>
            <person name="Freyhult E."/>
            <person name="Fulton L."/>
            <person name="Fulton R."/>
            <person name="Garcia A.C."/>
            <person name="Gardiner A."/>
            <person name="Garfield D.A."/>
            <person name="Garvin B.E."/>
            <person name="Gibson G."/>
            <person name="Gilbert D."/>
            <person name="Gnerre S."/>
            <person name="Godfrey J."/>
            <person name="Good R."/>
            <person name="Gotea V."/>
            <person name="Gravely B."/>
            <person name="Greenberg A.J."/>
            <person name="Griffiths-Jones S."/>
            <person name="Gross S."/>
            <person name="Guigo R."/>
            <person name="Gustafson E.A."/>
            <person name="Haerty W."/>
            <person name="Hahn M.W."/>
            <person name="Halligan D.L."/>
            <person name="Halpern A.L."/>
            <person name="Halter G.M."/>
            <person name="Han M.V."/>
            <person name="Heger A."/>
            <person name="Hillier L."/>
            <person name="Hinrichs A.S."/>
            <person name="Holmes I."/>
            <person name="Hoskins R.A."/>
            <person name="Hubisz M.J."/>
            <person name="Hultmark D."/>
            <person name="Huntley M.A."/>
            <person name="Jaffe D.B."/>
            <person name="Jagadeeshan S."/>
            <person name="Jeck W.R."/>
            <person name="Johnson J."/>
            <person name="Jones C.D."/>
            <person name="Jordan W.C."/>
            <person name="Karpen G.H."/>
            <person name="Kataoka E."/>
            <person name="Keightley P.D."/>
            <person name="Kheradpour P."/>
            <person name="Kirkness E.F."/>
            <person name="Koerich L.B."/>
            <person name="Kristiansen K."/>
            <person name="Kudrna D."/>
            <person name="Kulathinal R.J."/>
            <person name="Kumar S."/>
            <person name="Kwok R."/>
            <person name="Lander E."/>
            <person name="Langley C.H."/>
            <person name="Lapoint R."/>
            <person name="Lazzaro B.P."/>
            <person name="Lee S.J."/>
            <person name="Levesque L."/>
            <person name="Li R."/>
            <person name="Lin C.F."/>
            <person name="Lin M.F."/>
            <person name="Lindblad-Toh K."/>
            <person name="Llopart A."/>
            <person name="Long M."/>
            <person name="Low L."/>
            <person name="Lozovsky E."/>
            <person name="Lu J."/>
            <person name="Luo M."/>
            <person name="Machado C.A."/>
            <person name="Makalowski W."/>
            <person name="Marzo M."/>
            <person name="Matsuda M."/>
            <person name="Matzkin L."/>
            <person name="McAllister B."/>
            <person name="McBride C.S."/>
            <person name="McKernan B."/>
            <person name="McKernan K."/>
            <person name="Mendez-Lago M."/>
            <person name="Minx P."/>
            <person name="Mollenhauer M.U."/>
            <person name="Montooth K."/>
            <person name="Mount S.M."/>
            <person name="Mu X."/>
            <person name="Myers E."/>
            <person name="Negre B."/>
            <person name="Newfeld S."/>
            <person name="Nielsen R."/>
            <person name="Noor M.A."/>
            <person name="O'Grady P."/>
            <person name="Pachter L."/>
            <person name="Papaceit M."/>
            <person name="Parisi M.J."/>
            <person name="Parisi M."/>
            <person name="Parts L."/>
            <person name="Pedersen J.S."/>
            <person name="Pesole G."/>
            <person name="Phillippy A.M."/>
            <person name="Ponting C.P."/>
            <person name="Pop M."/>
            <person name="Porcelli D."/>
            <person name="Powell J.R."/>
            <person name="Prohaska S."/>
            <person name="Pruitt K."/>
            <person name="Puig M."/>
            <person name="Quesneville H."/>
            <person name="Ram K.R."/>
            <person name="Rand D."/>
            <person name="Rasmussen M.D."/>
            <person name="Reed L.K."/>
            <person name="Reenan R."/>
            <person name="Reily A."/>
            <person name="Remington K.A."/>
            <person name="Rieger T.T."/>
            <person name="Ritchie M.G."/>
            <person name="Robin C."/>
            <person name="Rogers Y.H."/>
            <person name="Rohde C."/>
            <person name="Rozas J."/>
            <person name="Rubenfield M.J."/>
            <person name="Ruiz A."/>
            <person name="Russo S."/>
            <person name="Salzberg S.L."/>
            <person name="Sanchez-Gracia A."/>
            <person name="Saranga D.J."/>
            <person name="Sato H."/>
            <person name="Schaeffer S.W."/>
            <person name="Schatz M.C."/>
            <person name="Schlenke T."/>
            <person name="Schwartz R."/>
            <person name="Segarra C."/>
            <person name="Singh R.S."/>
            <person name="Sirot L."/>
            <person name="Sirota M."/>
            <person name="Sisneros N.B."/>
            <person name="Smith C.D."/>
            <person name="Smith T.F."/>
            <person name="Spieth J."/>
            <person name="Stage D.E."/>
            <person name="Stark A."/>
            <person name="Stephan W."/>
            <person name="Strausberg R.L."/>
            <person name="Strempel S."/>
            <person name="Sturgill D."/>
            <person name="Sutton G."/>
            <person name="Sutton G.G."/>
            <person name="Tao W."/>
            <person name="Teichmann S."/>
            <person name="Tobari Y.N."/>
            <person name="Tomimura Y."/>
            <person name="Tsolas J.M."/>
            <person name="Valente V.L."/>
            <person name="Venter E."/>
            <person name="Venter J.C."/>
            <person name="Vicario S."/>
            <person name="Vieira F.G."/>
            <person name="Vilella A.J."/>
            <person name="Villasante A."/>
            <person name="Walenz B."/>
            <person name="Wang J."/>
            <person name="Wasserman M."/>
            <person name="Watts T."/>
            <person name="Wilson D."/>
            <person name="Wilson R.K."/>
            <person name="Wing R.A."/>
            <person name="Wolfner M.F."/>
            <person name="Wong A."/>
            <person name="Wong G.K."/>
            <person name="Wu C.I."/>
            <person name="Wu G."/>
            <person name="Yamamoto D."/>
            <person name="Yang H.P."/>
            <person name="Yang S.P."/>
            <person name="Yorke J.A."/>
            <person name="Yoshida K."/>
            <person name="Zdobnov E."/>
            <person name="Zhang P."/>
            <person name="Zhang Y."/>
            <person name="Zimin A.V."/>
            <person name="Baldwin J."/>
            <person name="Abdouelleil A."/>
            <person name="Abdulkadir J."/>
            <person name="Abebe A."/>
            <person name="Abera B."/>
            <person name="Abreu J."/>
            <person name="Acer S.C."/>
            <person name="Aftuck L."/>
            <person name="Alexander A."/>
            <person name="An P."/>
            <person name="Anderson E."/>
            <person name="Anderson S."/>
            <person name="Arachi H."/>
            <person name="Azer M."/>
            <person name="Bachantsang P."/>
            <person name="Barry A."/>
            <person name="Bayul T."/>
            <person name="Berlin A."/>
            <person name="Bessette D."/>
            <person name="Bloom T."/>
            <person name="Blye J."/>
            <person name="Boguslavskiy L."/>
            <person name="Bonnet C."/>
            <person name="Boukhgalter B."/>
            <person name="Bourzgui I."/>
            <person name="Brown A."/>
            <person name="Cahill P."/>
            <person name="Channer S."/>
            <person name="Cheshatsang Y."/>
            <person name="Chuda L."/>
            <person name="Citroen M."/>
            <person name="Collymore A."/>
            <person name="Cooke P."/>
            <person name="Costello M."/>
            <person name="D'Aco K."/>
            <person name="Daza R."/>
            <person name="De Haan G."/>
            <person name="DeGray S."/>
            <person name="DeMaso C."/>
            <person name="Dhargay N."/>
            <person name="Dooley K."/>
            <person name="Dooley E."/>
            <person name="Doricent M."/>
            <person name="Dorje P."/>
            <person name="Dorjee K."/>
            <person name="Dupes A."/>
            <person name="Elong R."/>
            <person name="Falk J."/>
            <person name="Farina A."/>
            <person name="Faro S."/>
            <person name="Ferguson D."/>
            <person name="Fisher S."/>
            <person name="Foley C.D."/>
            <person name="Franke A."/>
            <person name="Friedrich D."/>
            <person name="Gadbois L."/>
            <person name="Gearin G."/>
            <person name="Gearin C.R."/>
            <person name="Giannoukos G."/>
            <person name="Goode T."/>
            <person name="Graham J."/>
            <person name="Grandbois E."/>
            <person name="Grewal S."/>
            <person name="Gyaltsen K."/>
            <person name="Hafez N."/>
            <person name="Hagos B."/>
            <person name="Hall J."/>
            <person name="Henson C."/>
            <person name="Hollinger A."/>
            <person name="Honan T."/>
            <person name="Huard M.D."/>
            <person name="Hughes L."/>
            <person name="Hurhula B."/>
            <person name="Husby M.E."/>
            <person name="Kamat A."/>
            <person name="Kanga B."/>
            <person name="Kashin S."/>
            <person name="Khazanovich D."/>
            <person name="Kisner P."/>
            <person name="Lance K."/>
            <person name="Lara M."/>
            <person name="Lee W."/>
            <person name="Lennon N."/>
            <person name="Letendre F."/>
            <person name="LeVine R."/>
            <person name="Lipovsky A."/>
            <person name="Liu X."/>
            <person name="Liu J."/>
            <person name="Liu S."/>
            <person name="Lokyitsang T."/>
            <person name="Lokyitsang Y."/>
            <person name="Lubonja R."/>
            <person name="Lui A."/>
            <person name="MacDonald P."/>
            <person name="Magnisalis V."/>
            <person name="Maru K."/>
            <person name="Matthews C."/>
            <person name="McCusker W."/>
            <person name="McDonough S."/>
            <person name="Mehta T."/>
            <person name="Meldrim J."/>
            <person name="Meneus L."/>
            <person name="Mihai O."/>
            <person name="Mihalev A."/>
            <person name="Mihova T."/>
            <person name="Mittelman R."/>
            <person name="Mlenga V."/>
            <person name="Montmayeur A."/>
            <person name="Mulrain L."/>
            <person name="Navidi A."/>
            <person name="Naylor J."/>
            <person name="Negash T."/>
            <person name="Nguyen T."/>
            <person name="Nguyen N."/>
            <person name="Nicol R."/>
            <person name="Norbu C."/>
            <person name="Norbu N."/>
            <person name="Novod N."/>
            <person name="O'Neill B."/>
            <person name="Osman S."/>
            <person name="Markiewicz E."/>
            <person name="Oyono O.L."/>
            <person name="Patti C."/>
            <person name="Phunkhang P."/>
            <person name="Pierre F."/>
            <person name="Priest M."/>
            <person name="Raghuraman S."/>
            <person name="Rege F."/>
            <person name="Reyes R."/>
            <person name="Rise C."/>
            <person name="Rogov P."/>
            <person name="Ross K."/>
            <person name="Ryan E."/>
            <person name="Settipalli S."/>
            <person name="Shea T."/>
            <person name="Sherpa N."/>
            <person name="Shi L."/>
            <person name="Shih D."/>
            <person name="Sparrow T."/>
            <person name="Spaulding J."/>
            <person name="Stalker J."/>
            <person name="Stange-Thomann N."/>
            <person name="Stavropoulos S."/>
            <person name="Stone C."/>
            <person name="Strader C."/>
            <person name="Tesfaye S."/>
            <person name="Thomson T."/>
            <person name="Thoulutsang Y."/>
            <person name="Thoulutsang D."/>
            <person name="Topham K."/>
            <person name="Topping I."/>
            <person name="Tsamla T."/>
            <person name="Vassiliev H."/>
            <person name="Vo A."/>
            <person name="Wangchuk T."/>
            <person name="Wangdi T."/>
            <person name="Weiand M."/>
            <person name="Wilkinson J."/>
            <person name="Wilson A."/>
            <person name="Yadav S."/>
            <person name="Young G."/>
            <person name="Yu Q."/>
            <person name="Zembek L."/>
            <person name="Zhong D."/>
            <person name="Zimmer A."/>
            <person name="Zwirko Z."/>
            <person name="Jaffe D.B."/>
            <person name="Alvarez P."/>
            <person name="Brockman W."/>
            <person name="Butler J."/>
            <person name="Chin C."/>
            <person name="Gnerre S."/>
            <person name="Grabherr M."/>
            <person name="Kleber M."/>
            <person name="Mauceli E."/>
            <person name="MacCallum I."/>
        </authorList>
    </citation>
    <scope>NUCLEOTIDE SEQUENCE [LARGE SCALE GENOMIC DNA]</scope>
    <source>
        <strain evidence="3">Tai18E2 / Tucson 14021-0261.01</strain>
    </source>
</reference>
<evidence type="ECO:0000256" key="1">
    <source>
        <dbReference type="SAM" id="SignalP"/>
    </source>
</evidence>
<evidence type="ECO:0000313" key="3">
    <source>
        <dbReference type="Proteomes" id="UP000002282"/>
    </source>
</evidence>